<dbReference type="GO" id="GO:0009055">
    <property type="term" value="F:electron transfer activity"/>
    <property type="evidence" value="ECO:0007669"/>
    <property type="project" value="InterPro"/>
</dbReference>
<evidence type="ECO:0000256" key="9">
    <source>
        <dbReference type="SAM" id="MobiDB-lite"/>
    </source>
</evidence>
<dbReference type="GO" id="GO:0022900">
    <property type="term" value="P:electron transport chain"/>
    <property type="evidence" value="ECO:0007669"/>
    <property type="project" value="InterPro"/>
</dbReference>
<proteinExistence type="inferred from homology"/>
<dbReference type="InterPro" id="IPR006058">
    <property type="entry name" value="2Fe2S_fd_BS"/>
</dbReference>
<keyword evidence="2 8" id="KW-0813">Transport</keyword>
<evidence type="ECO:0000259" key="10">
    <source>
        <dbReference type="PROSITE" id="PS51085"/>
    </source>
</evidence>
<dbReference type="PANTHER" id="PTHR43112">
    <property type="entry name" value="FERREDOXIN"/>
    <property type="match status" value="1"/>
</dbReference>
<name>A0A7S3UDY4_9CHLO</name>
<dbReference type="CDD" id="cd00207">
    <property type="entry name" value="fer2"/>
    <property type="match status" value="1"/>
</dbReference>
<dbReference type="NCBIfam" id="TIGR02008">
    <property type="entry name" value="fdx_plant"/>
    <property type="match status" value="1"/>
</dbReference>
<dbReference type="Pfam" id="PF00111">
    <property type="entry name" value="Fer2"/>
    <property type="match status" value="1"/>
</dbReference>
<dbReference type="PROSITE" id="PS51085">
    <property type="entry name" value="2FE2S_FER_2"/>
    <property type="match status" value="1"/>
</dbReference>
<gene>
    <name evidence="11" type="ORF">PSAL00342_LOCUS5693</name>
</gene>
<reference evidence="11" key="1">
    <citation type="submission" date="2021-01" db="EMBL/GenBank/DDBJ databases">
        <authorList>
            <person name="Corre E."/>
            <person name="Pelletier E."/>
            <person name="Niang G."/>
            <person name="Scheremetjew M."/>
            <person name="Finn R."/>
            <person name="Kale V."/>
            <person name="Holt S."/>
            <person name="Cochrane G."/>
            <person name="Meng A."/>
            <person name="Brown T."/>
            <person name="Cohen L."/>
        </authorList>
    </citation>
    <scope>NUCLEOTIDE SEQUENCE</scope>
    <source>
        <strain evidence="11">CCMP1897</strain>
    </source>
</reference>
<dbReference type="InterPro" id="IPR001041">
    <property type="entry name" value="2Fe-2S_ferredoxin-type"/>
</dbReference>
<dbReference type="Gene3D" id="3.10.20.30">
    <property type="match status" value="1"/>
</dbReference>
<evidence type="ECO:0000256" key="7">
    <source>
        <dbReference type="ARBA" id="ARBA00023014"/>
    </source>
</evidence>
<evidence type="ECO:0000313" key="11">
    <source>
        <dbReference type="EMBL" id="CAE0611858.1"/>
    </source>
</evidence>
<dbReference type="InterPro" id="IPR012675">
    <property type="entry name" value="Beta-grasp_dom_sf"/>
</dbReference>
<accession>A0A7S3UDY4</accession>
<keyword evidence="6 8" id="KW-0408">Iron</keyword>
<feature type="region of interest" description="Disordered" evidence="9">
    <location>
        <begin position="165"/>
        <end position="190"/>
    </location>
</feature>
<dbReference type="GO" id="GO:0051537">
    <property type="term" value="F:2 iron, 2 sulfur cluster binding"/>
    <property type="evidence" value="ECO:0007669"/>
    <property type="project" value="UniProtKB-KW"/>
</dbReference>
<evidence type="ECO:0000256" key="6">
    <source>
        <dbReference type="ARBA" id="ARBA00023004"/>
    </source>
</evidence>
<evidence type="ECO:0000256" key="3">
    <source>
        <dbReference type="ARBA" id="ARBA00022714"/>
    </source>
</evidence>
<protein>
    <recommendedName>
        <fullName evidence="8">Ferredoxin</fullName>
    </recommendedName>
</protein>
<evidence type="ECO:0000256" key="5">
    <source>
        <dbReference type="ARBA" id="ARBA00022982"/>
    </source>
</evidence>
<evidence type="ECO:0000256" key="8">
    <source>
        <dbReference type="RuleBase" id="RU364001"/>
    </source>
</evidence>
<comment type="cofactor">
    <cofactor evidence="8">
        <name>[2Fe-2S] cluster</name>
        <dbReference type="ChEBI" id="CHEBI:190135"/>
    </cofactor>
    <text evidence="8">Binds 1 [2Fe-2S] cluster.</text>
</comment>
<dbReference type="SUPFAM" id="SSF54292">
    <property type="entry name" value="2Fe-2S ferredoxin-like"/>
    <property type="match status" value="1"/>
</dbReference>
<comment type="similarity">
    <text evidence="1 8">Belongs to the 2Fe2S plant-type ferredoxin family.</text>
</comment>
<comment type="function">
    <text evidence="8">Ferredoxins are iron-sulfur proteins that transfer electrons in a wide variety of metabolic reactions.</text>
</comment>
<evidence type="ECO:0000256" key="1">
    <source>
        <dbReference type="ARBA" id="ARBA00007874"/>
    </source>
</evidence>
<comment type="subcellular location">
    <subcellularLocation>
        <location evidence="8">Plastid</location>
        <location evidence="8">Chloroplast</location>
    </subcellularLocation>
</comment>
<organism evidence="11">
    <name type="scientific">Picocystis salinarum</name>
    <dbReference type="NCBI Taxonomy" id="88271"/>
    <lineage>
        <taxon>Eukaryota</taxon>
        <taxon>Viridiplantae</taxon>
        <taxon>Chlorophyta</taxon>
        <taxon>Picocystophyceae</taxon>
        <taxon>Picocystales</taxon>
        <taxon>Picocystaceae</taxon>
        <taxon>Picocystis</taxon>
    </lineage>
</organism>
<dbReference type="PROSITE" id="PS00197">
    <property type="entry name" value="2FE2S_FER_1"/>
    <property type="match status" value="1"/>
</dbReference>
<feature type="domain" description="2Fe-2S ferredoxin-type" evidence="10">
    <location>
        <begin position="57"/>
        <end position="152"/>
    </location>
</feature>
<dbReference type="AlphaFoldDB" id="A0A7S3UDY4"/>
<keyword evidence="8" id="KW-0934">Plastid</keyword>
<dbReference type="GO" id="GO:0046872">
    <property type="term" value="F:metal ion binding"/>
    <property type="evidence" value="ECO:0007669"/>
    <property type="project" value="UniProtKB-KW"/>
</dbReference>
<keyword evidence="8" id="KW-0150">Chloroplast</keyword>
<sequence length="190" mass="20830">MSVSCRGWNDVRGGRKGWDVRSRRQRSVVVAQSKDMKLCRDMVVVPQGNKGDPNVKYQVTFLGAKGQQTTIEVPSDTYLLDAGNEAGLELPFTCRGGICGTCSGRIVEGTVDQSDVSDLEFVLETEQIEQGVALLCMARPLSDCVVETQCDWGYSLVTGEGWRGATGQKGKPNPIMGKKWDEFDQSEEQS</sequence>
<keyword evidence="4 8" id="KW-0479">Metal-binding</keyword>
<dbReference type="InterPro" id="IPR036010">
    <property type="entry name" value="2Fe-2S_ferredoxin-like_sf"/>
</dbReference>
<dbReference type="InterPro" id="IPR010241">
    <property type="entry name" value="Fd_pln"/>
</dbReference>
<dbReference type="GO" id="GO:0009507">
    <property type="term" value="C:chloroplast"/>
    <property type="evidence" value="ECO:0007669"/>
    <property type="project" value="UniProtKB-SubCell"/>
</dbReference>
<evidence type="ECO:0000256" key="2">
    <source>
        <dbReference type="ARBA" id="ARBA00022448"/>
    </source>
</evidence>
<keyword evidence="5 8" id="KW-0249">Electron transport</keyword>
<dbReference type="PANTHER" id="PTHR43112:SF21">
    <property type="entry name" value="FERREDOXIN"/>
    <property type="match status" value="1"/>
</dbReference>
<keyword evidence="3 8" id="KW-0001">2Fe-2S</keyword>
<evidence type="ECO:0000256" key="4">
    <source>
        <dbReference type="ARBA" id="ARBA00022723"/>
    </source>
</evidence>
<dbReference type="EMBL" id="HBIS01006295">
    <property type="protein sequence ID" value="CAE0611858.1"/>
    <property type="molecule type" value="Transcribed_RNA"/>
</dbReference>
<keyword evidence="7 8" id="KW-0411">Iron-sulfur</keyword>